<dbReference type="SUPFAM" id="SSF51905">
    <property type="entry name" value="FAD/NAD(P)-binding domain"/>
    <property type="match status" value="1"/>
</dbReference>
<dbReference type="InterPro" id="IPR004099">
    <property type="entry name" value="Pyr_nucl-diS_OxRdtase_dimer"/>
</dbReference>
<dbReference type="Gene3D" id="3.30.390.30">
    <property type="match status" value="1"/>
</dbReference>
<dbReference type="InterPro" id="IPR036188">
    <property type="entry name" value="FAD/NAD-bd_sf"/>
</dbReference>
<dbReference type="PANTHER" id="PTHR43014">
    <property type="entry name" value="MERCURIC REDUCTASE"/>
    <property type="match status" value="1"/>
</dbReference>
<evidence type="ECO:0000259" key="5">
    <source>
        <dbReference type="Pfam" id="PF07992"/>
    </source>
</evidence>
<dbReference type="Pfam" id="PF02852">
    <property type="entry name" value="Pyr_redox_dim"/>
    <property type="match status" value="1"/>
</dbReference>
<evidence type="ECO:0008006" key="8">
    <source>
        <dbReference type="Google" id="ProtNLM"/>
    </source>
</evidence>
<dbReference type="PANTHER" id="PTHR43014:SF2">
    <property type="entry name" value="MERCURIC REDUCTASE"/>
    <property type="match status" value="1"/>
</dbReference>
<dbReference type="SUPFAM" id="SSF55424">
    <property type="entry name" value="FAD/NAD-linked reductases, dimerisation (C-terminal) domain"/>
    <property type="match status" value="1"/>
</dbReference>
<name>A0ABP0DRJ4_9PEZI</name>
<evidence type="ECO:0000313" key="6">
    <source>
        <dbReference type="EMBL" id="CAK7270915.1"/>
    </source>
</evidence>
<dbReference type="Gene3D" id="3.50.50.60">
    <property type="entry name" value="FAD/NAD(P)-binding domain"/>
    <property type="match status" value="2"/>
</dbReference>
<keyword evidence="2" id="KW-0285">Flavoprotein</keyword>
<dbReference type="PRINTS" id="PR00368">
    <property type="entry name" value="FADPNR"/>
</dbReference>
<comment type="caution">
    <text evidence="6">The sequence shown here is derived from an EMBL/GenBank/DDBJ whole genome shotgun (WGS) entry which is preliminary data.</text>
</comment>
<dbReference type="PIRSF" id="PIRSF000350">
    <property type="entry name" value="Mercury_reductase_MerA"/>
    <property type="match status" value="1"/>
</dbReference>
<dbReference type="InterPro" id="IPR001100">
    <property type="entry name" value="Pyr_nuc-diS_OxRdtase"/>
</dbReference>
<feature type="domain" description="Pyridine nucleotide-disulphide oxidoreductase dimerisation" evidence="4">
    <location>
        <begin position="376"/>
        <end position="489"/>
    </location>
</feature>
<keyword evidence="7" id="KW-1185">Reference proteome</keyword>
<dbReference type="Pfam" id="PF07992">
    <property type="entry name" value="Pyr_redox_2"/>
    <property type="match status" value="1"/>
</dbReference>
<protein>
    <recommendedName>
        <fullName evidence="8">Mercuric reductase</fullName>
    </recommendedName>
</protein>
<sequence length="495" mass="52307">MATARYDAIVVGSGQSGTPLAMAYAAAGKKVALVERNAIGGTCVNVGCTPTKTLITSGRVAHLAGRAADYGINTTLPVDIDMVKVRQRGRDITQSFRAGSEARLERAGIDVMCGTATFVEPKVLQIKNSSSGDAQLLQGDVIFLNTGERPARPGLPELDSVPAERVLDSTSILQLGEVPMHLVVIGGGYVGIEFAQLFRRLGAEVTVVQHGTQILPREDADIAAALTKILEKEGITVLLSASTDSVTMDDEKGNLPIAVHINMAGPNHTQVTHKSIRASHMLLAAGRKPNTEELGLDVAGVQTGPHGHIVVDDQLASTAEGVYALGDVHGGPAFTHMSYDDYRILTANLLADSEKSSNDNKAQLLTTATSKSRNLVPYVVYTDPQLGHVGLHERDVTAASLGVSDYSHVKSVSMPMTYVARALETGETDGLMKATVNTKSGAILGFTCLGIEGGEVMAIVQTAMMGSLHWRDLADAVWAHPSLAESLNNLFGQLK</sequence>
<proteinExistence type="inferred from homology"/>
<organism evidence="6 7">
    <name type="scientific">Sporothrix epigloea</name>
    <dbReference type="NCBI Taxonomy" id="1892477"/>
    <lineage>
        <taxon>Eukaryota</taxon>
        <taxon>Fungi</taxon>
        <taxon>Dikarya</taxon>
        <taxon>Ascomycota</taxon>
        <taxon>Pezizomycotina</taxon>
        <taxon>Sordariomycetes</taxon>
        <taxon>Sordariomycetidae</taxon>
        <taxon>Ophiostomatales</taxon>
        <taxon>Ophiostomataceae</taxon>
        <taxon>Sporothrix</taxon>
    </lineage>
</organism>
<evidence type="ECO:0000259" key="4">
    <source>
        <dbReference type="Pfam" id="PF02852"/>
    </source>
</evidence>
<dbReference type="InterPro" id="IPR016156">
    <property type="entry name" value="FAD/NAD-linked_Rdtase_dimer_sf"/>
</dbReference>
<keyword evidence="3" id="KW-0274">FAD</keyword>
<evidence type="ECO:0000256" key="2">
    <source>
        <dbReference type="ARBA" id="ARBA00022630"/>
    </source>
</evidence>
<reference evidence="6 7" key="1">
    <citation type="submission" date="2024-01" db="EMBL/GenBank/DDBJ databases">
        <authorList>
            <person name="Allen C."/>
            <person name="Tagirdzhanova G."/>
        </authorList>
    </citation>
    <scope>NUCLEOTIDE SEQUENCE [LARGE SCALE GENOMIC DNA]</scope>
    <source>
        <strain evidence="6 7">CBS 573.63</strain>
    </source>
</reference>
<feature type="domain" description="FAD/NAD(P)-binding" evidence="5">
    <location>
        <begin position="6"/>
        <end position="339"/>
    </location>
</feature>
<comment type="similarity">
    <text evidence="1">Belongs to the class-I pyridine nucleotide-disulfide oxidoreductase family.</text>
</comment>
<accession>A0ABP0DRJ4</accession>
<gene>
    <name evidence="6" type="ORF">SEPCBS57363_004349</name>
</gene>
<dbReference type="EMBL" id="CAWUOM010000079">
    <property type="protein sequence ID" value="CAK7270915.1"/>
    <property type="molecule type" value="Genomic_DNA"/>
</dbReference>
<evidence type="ECO:0000256" key="1">
    <source>
        <dbReference type="ARBA" id="ARBA00007532"/>
    </source>
</evidence>
<evidence type="ECO:0000313" key="7">
    <source>
        <dbReference type="Proteomes" id="UP001642501"/>
    </source>
</evidence>
<evidence type="ECO:0000256" key="3">
    <source>
        <dbReference type="ARBA" id="ARBA00022827"/>
    </source>
</evidence>
<dbReference type="Proteomes" id="UP001642501">
    <property type="component" value="Unassembled WGS sequence"/>
</dbReference>
<dbReference type="PRINTS" id="PR00411">
    <property type="entry name" value="PNDRDTASEI"/>
</dbReference>
<dbReference type="InterPro" id="IPR023753">
    <property type="entry name" value="FAD/NAD-binding_dom"/>
</dbReference>